<evidence type="ECO:0000256" key="8">
    <source>
        <dbReference type="ARBA" id="ARBA00023012"/>
    </source>
</evidence>
<dbReference type="GO" id="GO:0000160">
    <property type="term" value="P:phosphorelay signal transduction system"/>
    <property type="evidence" value="ECO:0007669"/>
    <property type="project" value="UniProtKB-KW"/>
</dbReference>
<dbReference type="GO" id="GO:0004673">
    <property type="term" value="F:protein histidine kinase activity"/>
    <property type="evidence" value="ECO:0007669"/>
    <property type="project" value="UniProtKB-EC"/>
</dbReference>
<sequence>MTTVTATHIGQQSGKAASRGLSGPACLNEMLLSLVSLRDADNAEQIADKMRTVAWLLPPALGEGCYAARIVWLGTAYDPPGLPAFPPHIIHPFDVASRETGSIELWRTPAAPLPPRAYALLEDCGQIISSCLQQIVTVAATRERAEQYRSIFDYVTEALVLYDLEGIILDINAAALRLLGADHERLRGRWFGDLLPPDDAAELAAHINRIRLRGMTFAESHLRRMDGRPVPVEMTDRLLLLQGRQVVLSNARDISERHSAREALERRMEREHLVGDIATLLAGSTPEATQAALTAVTERLGNFLGVRHVWFIEMPPGETTVSLRHEWRAAGATSRKGTLDATPLNMLPWSLWRLTDFETVAIEDAGSLGKGHEHERDRHREMGLVSTLAVPLRRRAELAGCLAMDDIGNRKWSAEDIALAETVGGMLGAALDRTATLLQHQRAHAHIAAILDTLPAQVAVVDGTGRITHVNASWLHAAADMSLPEPMRCLPGADYLSALDAKTPDIPSAGDAATLLREILAGRREGGSLEYEVMADGRRHFMLQLAPLMPPLTGAVLMRSDVTALRRAEADLARSEVRYRMLLDTMQEGLLFTDAAGRMTYINGPFCAMVEHDADALAGREALDLVAPESRQAFQNLLFPGEAPHSLQEITWLTSKGGRAFSLVSPSILRDSHGHFIGLTAMITNITQRRILESQLAQTQKLEAVGSLATGIAHEINSPVQYLGSNLTFLQHAFDEIMKAYTTCDTALRTARDGGSDVPSIDAALDAMQHLDTAYLRDEAPRALRECLEGVEHIAAIVRSVRQFAHPGNGTVVPVDINFNIESTVNVARSSWRRVASLRLDLAPGLPPVPCVPSEFNQTVLNLLINAVHAIEDRKAEDPAHEGSIVITSRLKAGWAEVSVSDNGAGIKPEHAAHVFDPFFTTKPMERGTGQGLAIAHACIVGRLGGQLFFRSEPGLGSTFFIRLPFTSPSQEA</sequence>
<feature type="domain" description="Histidine kinase" evidence="9">
    <location>
        <begin position="711"/>
        <end position="968"/>
    </location>
</feature>
<name>A0A0H3ABG6_NITV4</name>
<keyword evidence="4" id="KW-0808">Transferase</keyword>
<evidence type="ECO:0000313" key="12">
    <source>
        <dbReference type="EMBL" id="ABM29663.1"/>
    </source>
</evidence>
<dbReference type="Gene3D" id="3.30.565.10">
    <property type="entry name" value="Histidine kinase-like ATPase, C-terminal domain"/>
    <property type="match status" value="1"/>
</dbReference>
<keyword evidence="8" id="KW-0902">Two-component regulatory system</keyword>
<dbReference type="Gene3D" id="3.30.450.40">
    <property type="match status" value="1"/>
</dbReference>
<dbReference type="EC" id="2.7.13.3" evidence="2"/>
<dbReference type="HOGENOM" id="CLU_000445_114_39_7"/>
<dbReference type="KEGG" id="dvl:Dvul_2651"/>
<dbReference type="Gene3D" id="1.10.287.130">
    <property type="match status" value="1"/>
</dbReference>
<dbReference type="InterPro" id="IPR036890">
    <property type="entry name" value="HATPase_C_sf"/>
</dbReference>
<reference evidence="13" key="1">
    <citation type="journal article" date="2009" name="Environ. Microbiol.">
        <title>Contribution of mobile genetic elements to Desulfovibrio vulgaris genome plasticity.</title>
        <authorList>
            <person name="Walker C.B."/>
            <person name="Stolyar S."/>
            <person name="Chivian D."/>
            <person name="Pinel N."/>
            <person name="Gabster J.A."/>
            <person name="Dehal P.S."/>
            <person name="He Z."/>
            <person name="Yang Z.K."/>
            <person name="Yen H.C."/>
            <person name="Zhou J."/>
            <person name="Wall J.D."/>
            <person name="Hazen T.C."/>
            <person name="Arkin A.P."/>
            <person name="Stahl D.A."/>
        </authorList>
    </citation>
    <scope>NUCLEOTIDE SEQUENCE [LARGE SCALE GENOMIC DNA]</scope>
    <source>
        <strain evidence="13">DP4</strain>
    </source>
</reference>
<dbReference type="PROSITE" id="PS50109">
    <property type="entry name" value="HIS_KIN"/>
    <property type="match status" value="1"/>
</dbReference>
<dbReference type="EMBL" id="CP000527">
    <property type="protein sequence ID" value="ABM29663.1"/>
    <property type="molecule type" value="Genomic_DNA"/>
</dbReference>
<proteinExistence type="predicted"/>
<dbReference type="PANTHER" id="PTHR43065">
    <property type="entry name" value="SENSOR HISTIDINE KINASE"/>
    <property type="match status" value="1"/>
</dbReference>
<dbReference type="GO" id="GO:0006355">
    <property type="term" value="P:regulation of DNA-templated transcription"/>
    <property type="evidence" value="ECO:0007669"/>
    <property type="project" value="InterPro"/>
</dbReference>
<dbReference type="InterPro" id="IPR013656">
    <property type="entry name" value="PAS_4"/>
</dbReference>
<dbReference type="SUPFAM" id="SSF55781">
    <property type="entry name" value="GAF domain-like"/>
    <property type="match status" value="1"/>
</dbReference>
<evidence type="ECO:0000256" key="4">
    <source>
        <dbReference type="ARBA" id="ARBA00022679"/>
    </source>
</evidence>
<dbReference type="InterPro" id="IPR000014">
    <property type="entry name" value="PAS"/>
</dbReference>
<dbReference type="NCBIfam" id="TIGR00229">
    <property type="entry name" value="sensory_box"/>
    <property type="match status" value="2"/>
</dbReference>
<evidence type="ECO:0000259" key="11">
    <source>
        <dbReference type="PROSITE" id="PS50113"/>
    </source>
</evidence>
<dbReference type="PROSITE" id="PS50112">
    <property type="entry name" value="PAS"/>
    <property type="match status" value="2"/>
</dbReference>
<keyword evidence="3" id="KW-0597">Phosphoprotein</keyword>
<dbReference type="SUPFAM" id="SSF55785">
    <property type="entry name" value="PYP-like sensor domain (PAS domain)"/>
    <property type="match status" value="2"/>
</dbReference>
<evidence type="ECO:0000256" key="3">
    <source>
        <dbReference type="ARBA" id="ARBA00022553"/>
    </source>
</evidence>
<evidence type="ECO:0000256" key="6">
    <source>
        <dbReference type="ARBA" id="ARBA00022777"/>
    </source>
</evidence>
<dbReference type="SMART" id="SM00065">
    <property type="entry name" value="GAF"/>
    <property type="match status" value="1"/>
</dbReference>
<dbReference type="Pfam" id="PF02518">
    <property type="entry name" value="HATPase_c"/>
    <property type="match status" value="1"/>
</dbReference>
<dbReference type="Pfam" id="PF00989">
    <property type="entry name" value="PAS"/>
    <property type="match status" value="1"/>
</dbReference>
<evidence type="ECO:0000259" key="9">
    <source>
        <dbReference type="PROSITE" id="PS50109"/>
    </source>
</evidence>
<dbReference type="Pfam" id="PF01590">
    <property type="entry name" value="GAF"/>
    <property type="match status" value="1"/>
</dbReference>
<evidence type="ECO:0000256" key="2">
    <source>
        <dbReference type="ARBA" id="ARBA00012438"/>
    </source>
</evidence>
<dbReference type="RefSeq" id="WP_011792998.1">
    <property type="nucleotide sequence ID" value="NC_008751.1"/>
</dbReference>
<organism evidence="12 13">
    <name type="scientific">Nitratidesulfovibrio vulgaris (strain DP4)</name>
    <name type="common">Desulfovibrio vulgaris</name>
    <dbReference type="NCBI Taxonomy" id="391774"/>
    <lineage>
        <taxon>Bacteria</taxon>
        <taxon>Pseudomonadati</taxon>
        <taxon>Thermodesulfobacteriota</taxon>
        <taxon>Desulfovibrionia</taxon>
        <taxon>Desulfovibrionales</taxon>
        <taxon>Desulfovibrionaceae</taxon>
        <taxon>Nitratidesulfovibrio</taxon>
    </lineage>
</organism>
<dbReference type="PRINTS" id="PR00344">
    <property type="entry name" value="BCTRLSENSOR"/>
</dbReference>
<protein>
    <recommendedName>
        <fullName evidence="2">histidine kinase</fullName>
        <ecNumber evidence="2">2.7.13.3</ecNumber>
    </recommendedName>
</protein>
<dbReference type="SUPFAM" id="SSF55874">
    <property type="entry name" value="ATPase domain of HSP90 chaperone/DNA topoisomerase II/histidine kinase"/>
    <property type="match status" value="1"/>
</dbReference>
<feature type="domain" description="PAS" evidence="10">
    <location>
        <begin position="144"/>
        <end position="214"/>
    </location>
</feature>
<evidence type="ECO:0000259" key="10">
    <source>
        <dbReference type="PROSITE" id="PS50112"/>
    </source>
</evidence>
<dbReference type="CDD" id="cd00130">
    <property type="entry name" value="PAS"/>
    <property type="match status" value="2"/>
</dbReference>
<dbReference type="InterPro" id="IPR000700">
    <property type="entry name" value="PAS-assoc_C"/>
</dbReference>
<dbReference type="SMART" id="SM00091">
    <property type="entry name" value="PAS"/>
    <property type="match status" value="3"/>
</dbReference>
<evidence type="ECO:0000256" key="5">
    <source>
        <dbReference type="ARBA" id="ARBA00022741"/>
    </source>
</evidence>
<dbReference type="Proteomes" id="UP000009173">
    <property type="component" value="Chromosome"/>
</dbReference>
<gene>
    <name evidence="12" type="ordered locus">Dvul_2651</name>
</gene>
<dbReference type="GO" id="GO:0005524">
    <property type="term" value="F:ATP binding"/>
    <property type="evidence" value="ECO:0007669"/>
    <property type="project" value="UniProtKB-KW"/>
</dbReference>
<dbReference type="InterPro" id="IPR004358">
    <property type="entry name" value="Sig_transdc_His_kin-like_C"/>
</dbReference>
<keyword evidence="6 12" id="KW-0418">Kinase</keyword>
<feature type="domain" description="PAS" evidence="10">
    <location>
        <begin position="575"/>
        <end position="638"/>
    </location>
</feature>
<dbReference type="InterPro" id="IPR029016">
    <property type="entry name" value="GAF-like_dom_sf"/>
</dbReference>
<dbReference type="AlphaFoldDB" id="A0A0H3ABG6"/>
<dbReference type="PANTHER" id="PTHR43065:SF46">
    <property type="entry name" value="C4-DICARBOXYLATE TRANSPORT SENSOR PROTEIN DCTB"/>
    <property type="match status" value="1"/>
</dbReference>
<accession>A0A0H3ABG6</accession>
<dbReference type="Gene3D" id="3.30.450.20">
    <property type="entry name" value="PAS domain"/>
    <property type="match status" value="3"/>
</dbReference>
<dbReference type="PROSITE" id="PS50113">
    <property type="entry name" value="PAC"/>
    <property type="match status" value="1"/>
</dbReference>
<evidence type="ECO:0000313" key="13">
    <source>
        <dbReference type="Proteomes" id="UP000009173"/>
    </source>
</evidence>
<dbReference type="SMART" id="SM00387">
    <property type="entry name" value="HATPase_c"/>
    <property type="match status" value="1"/>
</dbReference>
<keyword evidence="5" id="KW-0547">Nucleotide-binding</keyword>
<dbReference type="InterPro" id="IPR013767">
    <property type="entry name" value="PAS_fold"/>
</dbReference>
<evidence type="ECO:0000256" key="1">
    <source>
        <dbReference type="ARBA" id="ARBA00000085"/>
    </source>
</evidence>
<dbReference type="InterPro" id="IPR003018">
    <property type="entry name" value="GAF"/>
</dbReference>
<dbReference type="InterPro" id="IPR035965">
    <property type="entry name" value="PAS-like_dom_sf"/>
</dbReference>
<dbReference type="Pfam" id="PF08448">
    <property type="entry name" value="PAS_4"/>
    <property type="match status" value="1"/>
</dbReference>
<evidence type="ECO:0000256" key="7">
    <source>
        <dbReference type="ARBA" id="ARBA00022840"/>
    </source>
</evidence>
<dbReference type="InterPro" id="IPR003594">
    <property type="entry name" value="HATPase_dom"/>
</dbReference>
<dbReference type="InterPro" id="IPR005467">
    <property type="entry name" value="His_kinase_dom"/>
</dbReference>
<feature type="domain" description="PAC" evidence="11">
    <location>
        <begin position="646"/>
        <end position="698"/>
    </location>
</feature>
<comment type="catalytic activity">
    <reaction evidence="1">
        <text>ATP + protein L-histidine = ADP + protein N-phospho-L-histidine.</text>
        <dbReference type="EC" id="2.7.13.3"/>
    </reaction>
</comment>
<keyword evidence="7" id="KW-0067">ATP-binding</keyword>